<accession>A0A8J2QST7</accession>
<dbReference type="Proteomes" id="UP000789524">
    <property type="component" value="Unassembled WGS sequence"/>
</dbReference>
<keyword evidence="2" id="KW-1185">Reference proteome</keyword>
<name>A0A8J2QST7_9NEOP</name>
<comment type="caution">
    <text evidence="1">The sequence shown here is derived from an EMBL/GenBank/DDBJ whole genome shotgun (WGS) entry which is preliminary data.</text>
</comment>
<evidence type="ECO:0000313" key="2">
    <source>
        <dbReference type="Proteomes" id="UP000789524"/>
    </source>
</evidence>
<organism evidence="1 2">
    <name type="scientific">Danaus chrysippus</name>
    <name type="common">African queen</name>
    <dbReference type="NCBI Taxonomy" id="151541"/>
    <lineage>
        <taxon>Eukaryota</taxon>
        <taxon>Metazoa</taxon>
        <taxon>Ecdysozoa</taxon>
        <taxon>Arthropoda</taxon>
        <taxon>Hexapoda</taxon>
        <taxon>Insecta</taxon>
        <taxon>Pterygota</taxon>
        <taxon>Neoptera</taxon>
        <taxon>Endopterygota</taxon>
        <taxon>Lepidoptera</taxon>
        <taxon>Glossata</taxon>
        <taxon>Ditrysia</taxon>
        <taxon>Papilionoidea</taxon>
        <taxon>Nymphalidae</taxon>
        <taxon>Danainae</taxon>
        <taxon>Danaini</taxon>
        <taxon>Danaina</taxon>
        <taxon>Danaus</taxon>
        <taxon>Anosia</taxon>
    </lineage>
</organism>
<dbReference type="EMBL" id="CAKASE010000062">
    <property type="protein sequence ID" value="CAG9569087.1"/>
    <property type="molecule type" value="Genomic_DNA"/>
</dbReference>
<reference evidence="1" key="1">
    <citation type="submission" date="2021-09" db="EMBL/GenBank/DDBJ databases">
        <authorList>
            <person name="Martin H S."/>
        </authorList>
    </citation>
    <scope>NUCLEOTIDE SEQUENCE</scope>
</reference>
<proteinExistence type="predicted"/>
<protein>
    <submittedName>
        <fullName evidence="1">(African queen) hypothetical protein</fullName>
    </submittedName>
</protein>
<dbReference type="AlphaFoldDB" id="A0A8J2QST7"/>
<sequence>MTELVEELEVYKKLDDRKQEEDVRVKVEEQESRDLLVETMIRTISPDDPTADRNRSKDSLARRYFILSIKHR</sequence>
<evidence type="ECO:0000313" key="1">
    <source>
        <dbReference type="EMBL" id="CAG9569087.1"/>
    </source>
</evidence>
<gene>
    <name evidence="1" type="ORF">DCHRY22_LOCUS8644</name>
</gene>